<evidence type="ECO:0000256" key="1">
    <source>
        <dbReference type="ARBA" id="ARBA00022737"/>
    </source>
</evidence>
<organism evidence="3 4">
    <name type="scientific">Floridaenema fluviatile BLCC-F154</name>
    <dbReference type="NCBI Taxonomy" id="3153640"/>
    <lineage>
        <taxon>Bacteria</taxon>
        <taxon>Bacillati</taxon>
        <taxon>Cyanobacteriota</taxon>
        <taxon>Cyanophyceae</taxon>
        <taxon>Oscillatoriophycideae</taxon>
        <taxon>Aerosakkonematales</taxon>
        <taxon>Aerosakkonemataceae</taxon>
        <taxon>Floridanema</taxon>
        <taxon>Floridanema fluviatile</taxon>
    </lineage>
</organism>
<dbReference type="SUPFAM" id="SSF141571">
    <property type="entry name" value="Pentapeptide repeat-like"/>
    <property type="match status" value="1"/>
</dbReference>
<dbReference type="Proteomes" id="UP001576776">
    <property type="component" value="Unassembled WGS sequence"/>
</dbReference>
<dbReference type="EMBL" id="JBHFNS010000037">
    <property type="protein sequence ID" value="MFB2935303.1"/>
    <property type="molecule type" value="Genomic_DNA"/>
</dbReference>
<keyword evidence="2" id="KW-0472">Membrane</keyword>
<protein>
    <submittedName>
        <fullName evidence="3">Pentapeptide repeat-containing protein</fullName>
    </submittedName>
</protein>
<comment type="caution">
    <text evidence="3">The sequence shown here is derived from an EMBL/GenBank/DDBJ whole genome shotgun (WGS) entry which is preliminary data.</text>
</comment>
<dbReference type="PANTHER" id="PTHR47485:SF1">
    <property type="entry name" value="THYLAKOID LUMENAL 17.4 KDA PROTEIN, CHLOROPLASTIC"/>
    <property type="match status" value="1"/>
</dbReference>
<evidence type="ECO:0000313" key="4">
    <source>
        <dbReference type="Proteomes" id="UP001576776"/>
    </source>
</evidence>
<keyword evidence="2" id="KW-0812">Transmembrane</keyword>
<dbReference type="RefSeq" id="WP_413256821.1">
    <property type="nucleotide sequence ID" value="NZ_JBHFNS010000037.1"/>
</dbReference>
<dbReference type="PANTHER" id="PTHR47485">
    <property type="entry name" value="THYLAKOID LUMENAL 17.4 KDA PROTEIN, CHLOROPLASTIC"/>
    <property type="match status" value="1"/>
</dbReference>
<keyword evidence="1" id="KW-0677">Repeat</keyword>
<keyword evidence="4" id="KW-1185">Reference proteome</keyword>
<accession>A0ABV4Y9V0</accession>
<dbReference type="InterPro" id="IPR001646">
    <property type="entry name" value="5peptide_repeat"/>
</dbReference>
<dbReference type="Pfam" id="PF00805">
    <property type="entry name" value="Pentapeptide"/>
    <property type="match status" value="1"/>
</dbReference>
<keyword evidence="2" id="KW-1133">Transmembrane helix</keyword>
<evidence type="ECO:0000256" key="2">
    <source>
        <dbReference type="SAM" id="Phobius"/>
    </source>
</evidence>
<reference evidence="3 4" key="1">
    <citation type="submission" date="2024-09" db="EMBL/GenBank/DDBJ databases">
        <title>Floridaenema gen nov. (Aerosakkonemataceae, Aerosakkonematales ord. nov., Cyanobacteria) from benthic tropical and subtropical fresh waters, with the description of four new species.</title>
        <authorList>
            <person name="Moretto J.A."/>
            <person name="Berthold D.E."/>
            <person name="Lefler F.W."/>
            <person name="Huang I.-S."/>
            <person name="Laughinghouse H. IV."/>
        </authorList>
    </citation>
    <scope>NUCLEOTIDE SEQUENCE [LARGE SCALE GENOMIC DNA]</scope>
    <source>
        <strain evidence="3 4">BLCC-F154</strain>
    </source>
</reference>
<name>A0ABV4Y9V0_9CYAN</name>
<dbReference type="Gene3D" id="2.160.20.80">
    <property type="entry name" value="E3 ubiquitin-protein ligase SopA"/>
    <property type="match status" value="1"/>
</dbReference>
<feature type="transmembrane region" description="Helical" evidence="2">
    <location>
        <begin position="6"/>
        <end position="26"/>
    </location>
</feature>
<proteinExistence type="predicted"/>
<sequence>MKFKHLSVLIILLGAGITSYFFISYLNTQKRVEKLLETRECPRCDLRNANLQGADLSGVNLEGANLEGANLEGAKLGNANLKRTNFTKANLERADLGCVGISLRLRANNDGGSLGFKLGSTPTNDDPRSANLGLNVKASDRGAALSFNVLGCANVEGANFQEAKMPDGKIHP</sequence>
<gene>
    <name evidence="3" type="ORF">ACE1B6_08485</name>
</gene>
<evidence type="ECO:0000313" key="3">
    <source>
        <dbReference type="EMBL" id="MFB2935303.1"/>
    </source>
</evidence>